<organism evidence="10 11">
    <name type="scientific">Shigella phage Buco</name>
    <dbReference type="NCBI Taxonomy" id="2530183"/>
    <lineage>
        <taxon>Viruses</taxon>
        <taxon>Duplodnaviria</taxon>
        <taxon>Heunggongvirae</taxon>
        <taxon>Uroviricota</taxon>
        <taxon>Caudoviricetes</taxon>
        <taxon>Autographivirales</taxon>
        <taxon>Autoscriptoviridae</taxon>
        <taxon>Slopekvirinae</taxon>
        <taxon>Bucovirus</taxon>
        <taxon>Bucovirus buco</taxon>
    </lineage>
</organism>
<dbReference type="SMART" id="SM01311">
    <property type="entry name" value="RPOL_N"/>
    <property type="match status" value="1"/>
</dbReference>
<dbReference type="Pfam" id="PF00940">
    <property type="entry name" value="RNA_pol"/>
    <property type="match status" value="1"/>
</dbReference>
<dbReference type="Gene3D" id="1.10.287.280">
    <property type="match status" value="1"/>
</dbReference>
<evidence type="ECO:0000256" key="3">
    <source>
        <dbReference type="ARBA" id="ARBA00022478"/>
    </source>
</evidence>
<keyword evidence="6" id="KW-0804">Transcription</keyword>
<dbReference type="Gene3D" id="1.10.150.20">
    <property type="entry name" value="5' to 3' exonuclease, C-terminal subdomain"/>
    <property type="match status" value="1"/>
</dbReference>
<dbReference type="EC" id="2.7.7.6" evidence="2"/>
<dbReference type="SUPFAM" id="SSF56672">
    <property type="entry name" value="DNA/RNA polymerases"/>
    <property type="match status" value="1"/>
</dbReference>
<dbReference type="GO" id="GO:0003677">
    <property type="term" value="F:DNA binding"/>
    <property type="evidence" value="ECO:0007669"/>
    <property type="project" value="InterPro"/>
</dbReference>
<keyword evidence="7" id="KW-1195">Viral transcription</keyword>
<dbReference type="GO" id="GO:0019083">
    <property type="term" value="P:viral transcription"/>
    <property type="evidence" value="ECO:0007669"/>
    <property type="project" value="UniProtKB-KW"/>
</dbReference>
<dbReference type="InterPro" id="IPR002092">
    <property type="entry name" value="DNA-dir_Rpol_phage-type"/>
</dbReference>
<protein>
    <recommendedName>
        <fullName evidence="2">DNA-directed RNA polymerase</fullName>
        <ecNumber evidence="2">2.7.7.6</ecNumber>
    </recommendedName>
</protein>
<accession>A0A482JJN5</accession>
<evidence type="ECO:0000259" key="9">
    <source>
        <dbReference type="SMART" id="SM01311"/>
    </source>
</evidence>
<dbReference type="GO" id="GO:0000428">
    <property type="term" value="C:DNA-directed RNA polymerase complex"/>
    <property type="evidence" value="ECO:0007669"/>
    <property type="project" value="UniProtKB-KW"/>
</dbReference>
<keyword evidence="5" id="KW-0548">Nucleotidyltransferase</keyword>
<dbReference type="PANTHER" id="PTHR10102">
    <property type="entry name" value="DNA-DIRECTED RNA POLYMERASE, MITOCHONDRIAL"/>
    <property type="match status" value="1"/>
</dbReference>
<evidence type="ECO:0000313" key="11">
    <source>
        <dbReference type="Proteomes" id="UP000294568"/>
    </source>
</evidence>
<dbReference type="InterPro" id="IPR046950">
    <property type="entry name" value="DNA-dir_Rpol_C_phage-type"/>
</dbReference>
<keyword evidence="3" id="KW-0240">DNA-directed RNA polymerase</keyword>
<dbReference type="Gene3D" id="1.10.1320.10">
    <property type="entry name" value="DNA-directed RNA polymerase, N-terminal domain"/>
    <property type="match status" value="1"/>
</dbReference>
<comment type="catalytic activity">
    <reaction evidence="8">
        <text>RNA(n) + a ribonucleoside 5'-triphosphate = RNA(n+1) + diphosphate</text>
        <dbReference type="Rhea" id="RHEA:21248"/>
        <dbReference type="Rhea" id="RHEA-COMP:14527"/>
        <dbReference type="Rhea" id="RHEA-COMP:17342"/>
        <dbReference type="ChEBI" id="CHEBI:33019"/>
        <dbReference type="ChEBI" id="CHEBI:61557"/>
        <dbReference type="ChEBI" id="CHEBI:140395"/>
        <dbReference type="EC" id="2.7.7.6"/>
    </reaction>
</comment>
<feature type="domain" description="DNA-directed RNA polymerase N-terminal" evidence="9">
    <location>
        <begin position="28"/>
        <end position="313"/>
    </location>
</feature>
<reference evidence="10 11" key="1">
    <citation type="submission" date="2019-02" db="EMBL/GenBank/DDBJ databases">
        <title>A cornucopia of Shigella phages from the Cornhusker state.</title>
        <authorList>
            <person name="Doore S.M."/>
            <person name="Schrad J.R."/>
            <person name="Perrett H.R."/>
            <person name="Dover J.A."/>
            <person name="Schrad K.P."/>
            <person name="Dean W.F."/>
            <person name="Parent K.N."/>
        </authorList>
    </citation>
    <scope>NUCLEOTIDE SEQUENCE [LARGE SCALE GENOMIC DNA]</scope>
</reference>
<dbReference type="EMBL" id="MK562503">
    <property type="protein sequence ID" value="QBP32933.1"/>
    <property type="molecule type" value="Genomic_DNA"/>
</dbReference>
<name>A0A482JJN5_9CAUD</name>
<evidence type="ECO:0000313" key="10">
    <source>
        <dbReference type="EMBL" id="QBP32933.1"/>
    </source>
</evidence>
<evidence type="ECO:0000256" key="7">
    <source>
        <dbReference type="ARBA" id="ARBA00023314"/>
    </source>
</evidence>
<evidence type="ECO:0000256" key="4">
    <source>
        <dbReference type="ARBA" id="ARBA00022679"/>
    </source>
</evidence>
<keyword evidence="4" id="KW-0808">Transferase</keyword>
<evidence type="ECO:0000256" key="1">
    <source>
        <dbReference type="ARBA" id="ARBA00009493"/>
    </source>
</evidence>
<proteinExistence type="inferred from homology"/>
<dbReference type="Proteomes" id="UP000294568">
    <property type="component" value="Segment"/>
</dbReference>
<dbReference type="GO" id="GO:0006351">
    <property type="term" value="P:DNA-templated transcription"/>
    <property type="evidence" value="ECO:0007669"/>
    <property type="project" value="InterPro"/>
</dbReference>
<evidence type="ECO:0000256" key="2">
    <source>
        <dbReference type="ARBA" id="ARBA00012418"/>
    </source>
</evidence>
<keyword evidence="11" id="KW-1185">Reference proteome</keyword>
<dbReference type="InterPro" id="IPR029262">
    <property type="entry name" value="RPOL_N"/>
</dbReference>
<comment type="similarity">
    <text evidence="1">Belongs to the phage and mitochondrial RNA polymerase family.</text>
</comment>
<evidence type="ECO:0000256" key="5">
    <source>
        <dbReference type="ARBA" id="ARBA00022695"/>
    </source>
</evidence>
<sequence length="832" mass="93735">MGEYAPMTSAPLFTYQFHGTDVTEAQVQRQAQLEQDYRTRGLDRSRRLVREAIESGRVSTLPAAQRLIAAAYDTVALQLDRIKAEKAPGVGGRYRALLRQVPTTVLAALSLTKCIDLMACGNGHSTNSSAQSVMSALGRLVESELLSIQLKAVAPAYMNRVHEYLKERHTKNSSHILQTYRASAENVHFNHENWSNAQCISVGRLLMQAVYSTGMFQWRKGSDASQLTYLEPSEEVQGVLTDLVQNADSVTYKPPMLVPPLAHETIFSGGYITDIDRRGTYKNTQITRRQLRDVANSFKEAQGIKDALNRAQSVPYRINKGMLELVREAQRLGVAVGMPSTNPAPKPQWYLDGVPKETYSERQLDDFNEWKLMMREWYNEDRTRISQLRQVARTLQMSEEFKDEPALYFPTCVDWRYRVYFKSSLHPQGSDLQKALLCFGRGKALGARGLFWLKVHVATCFGYDKALFEQRAAWADANYAIIEQVADNPFDSESFKLADSPWCFLAACIDLVNATRSGSPEQYVSHIPVAMDATNSGGQHFSGMLRDPVGGRLTNLFWEGNEEKADLYMDVKQRTDSKVIMDLANPDFVVQAHYWMENSITRTMTKRPSMTYFYSATVRSCSDYIVTGAKGEGYEGTEEYSLWKLAGYLAPRMRNAIEEANPAAAAAMHYLQQVARRVPVKLHLQWKTPLGGLVINRYTESKETRVRIDSMNLTSLLAYNRDYEINNRKKAASGIAPNFVHSLDGTHLMMVITAFSGDIVPIHDSLATHACDVDEMHRVIREQFVKLYTENDPLQTVADAAVAVGADLSGIEMPEHGRLDLRQVLDSPFFFC</sequence>
<dbReference type="GO" id="GO:0003899">
    <property type="term" value="F:DNA-directed RNA polymerase activity"/>
    <property type="evidence" value="ECO:0007669"/>
    <property type="project" value="UniProtKB-EC"/>
</dbReference>
<evidence type="ECO:0000256" key="8">
    <source>
        <dbReference type="ARBA" id="ARBA00048552"/>
    </source>
</evidence>
<evidence type="ECO:0000256" key="6">
    <source>
        <dbReference type="ARBA" id="ARBA00023163"/>
    </source>
</evidence>
<dbReference type="PANTHER" id="PTHR10102:SF0">
    <property type="entry name" value="DNA-DIRECTED RNA POLYMERASE, MITOCHONDRIAL"/>
    <property type="match status" value="1"/>
</dbReference>
<gene>
    <name evidence="10" type="ORF">HRP29_gp33</name>
</gene>
<dbReference type="InterPro" id="IPR043502">
    <property type="entry name" value="DNA/RNA_pol_sf"/>
</dbReference>
<dbReference type="InterPro" id="IPR037159">
    <property type="entry name" value="RNA_POL_N_sf"/>
</dbReference>